<proteinExistence type="predicted"/>
<reference evidence="2 3" key="1">
    <citation type="submission" date="2020-06" db="EMBL/GenBank/DDBJ databases">
        <authorList>
            <person name="Li R."/>
            <person name="Bekaert M."/>
        </authorList>
    </citation>
    <scope>NUCLEOTIDE SEQUENCE [LARGE SCALE GENOMIC DNA]</scope>
    <source>
        <strain evidence="3">wild</strain>
    </source>
</reference>
<gene>
    <name evidence="2" type="ORF">MCOR_10656</name>
</gene>
<sequence length="256" mass="28676">MRTTDYATEDDNNGGTTVDSVALREDTTRWMYMKYDLVLSAAAEEEACGIAIYIEYNISNKLAEKIIPVECTKGTAGSTVDKPSIQIDCSHSNMQTTQQMTEAAIQAKNVSGRTVSKHCETLCKHRKKFYCIDTGFELSYLAITVDDRCISRNSNENKYERQIQPDSECTDYDSDGLKYNTLYNASEQQDIMEGDYHTVDLERKQNRSGIHTFDGDYSAVDGNYSSVDIVNMPVKDGSKTDNKIKSTSTSTPKSEI</sequence>
<feature type="region of interest" description="Disordered" evidence="1">
    <location>
        <begin position="233"/>
        <end position="256"/>
    </location>
</feature>
<evidence type="ECO:0000313" key="3">
    <source>
        <dbReference type="Proteomes" id="UP000507470"/>
    </source>
</evidence>
<accession>A0A6J8ARK5</accession>
<protein>
    <submittedName>
        <fullName evidence="2">Uncharacterized protein</fullName>
    </submittedName>
</protein>
<dbReference type="AlphaFoldDB" id="A0A6J8ARK5"/>
<evidence type="ECO:0000313" key="2">
    <source>
        <dbReference type="EMBL" id="CAC5372609.1"/>
    </source>
</evidence>
<keyword evidence="3" id="KW-1185">Reference proteome</keyword>
<organism evidence="2 3">
    <name type="scientific">Mytilus coruscus</name>
    <name type="common">Sea mussel</name>
    <dbReference type="NCBI Taxonomy" id="42192"/>
    <lineage>
        <taxon>Eukaryota</taxon>
        <taxon>Metazoa</taxon>
        <taxon>Spiralia</taxon>
        <taxon>Lophotrochozoa</taxon>
        <taxon>Mollusca</taxon>
        <taxon>Bivalvia</taxon>
        <taxon>Autobranchia</taxon>
        <taxon>Pteriomorphia</taxon>
        <taxon>Mytilida</taxon>
        <taxon>Mytiloidea</taxon>
        <taxon>Mytilidae</taxon>
        <taxon>Mytilinae</taxon>
        <taxon>Mytilus</taxon>
    </lineage>
</organism>
<dbReference type="EMBL" id="CACVKT020001854">
    <property type="protein sequence ID" value="CAC5372609.1"/>
    <property type="molecule type" value="Genomic_DNA"/>
</dbReference>
<evidence type="ECO:0000256" key="1">
    <source>
        <dbReference type="SAM" id="MobiDB-lite"/>
    </source>
</evidence>
<name>A0A6J8ARK5_MYTCO</name>
<feature type="compositionally biased region" description="Low complexity" evidence="1">
    <location>
        <begin position="246"/>
        <end position="256"/>
    </location>
</feature>
<dbReference type="Proteomes" id="UP000507470">
    <property type="component" value="Unassembled WGS sequence"/>
</dbReference>